<name>A0A5B7I7W6_PORTR</name>
<keyword evidence="2" id="KW-1185">Reference proteome</keyword>
<evidence type="ECO:0000313" key="2">
    <source>
        <dbReference type="Proteomes" id="UP000324222"/>
    </source>
</evidence>
<dbReference type="EMBL" id="VSRR010047912">
    <property type="protein sequence ID" value="MPC78225.1"/>
    <property type="molecule type" value="Genomic_DNA"/>
</dbReference>
<sequence>MKAMTLSTYLAQRTTTSFQPMRPLLQRRSPAKLDSEVTCFCILGSCIHDHLLVTQPAFLITERASSEFIDRSSGKIETTPYSTHRESEATTPRITSRTFLLLGEHGLHIKAHFARSLFSCETASCDSMFDETWREIIAHIISRKTTITARAAVGQQNKQQKRNHKAWMPLT</sequence>
<evidence type="ECO:0000313" key="1">
    <source>
        <dbReference type="EMBL" id="MPC78225.1"/>
    </source>
</evidence>
<reference evidence="1 2" key="1">
    <citation type="submission" date="2019-05" db="EMBL/GenBank/DDBJ databases">
        <title>Another draft genome of Portunus trituberculatus and its Hox gene families provides insights of decapod evolution.</title>
        <authorList>
            <person name="Jeong J.-H."/>
            <person name="Song I."/>
            <person name="Kim S."/>
            <person name="Choi T."/>
            <person name="Kim D."/>
            <person name="Ryu S."/>
            <person name="Kim W."/>
        </authorList>
    </citation>
    <scope>NUCLEOTIDE SEQUENCE [LARGE SCALE GENOMIC DNA]</scope>
    <source>
        <tissue evidence="1">Muscle</tissue>
    </source>
</reference>
<accession>A0A5B7I7W6</accession>
<organism evidence="1 2">
    <name type="scientific">Portunus trituberculatus</name>
    <name type="common">Swimming crab</name>
    <name type="synonym">Neptunus trituberculatus</name>
    <dbReference type="NCBI Taxonomy" id="210409"/>
    <lineage>
        <taxon>Eukaryota</taxon>
        <taxon>Metazoa</taxon>
        <taxon>Ecdysozoa</taxon>
        <taxon>Arthropoda</taxon>
        <taxon>Crustacea</taxon>
        <taxon>Multicrustacea</taxon>
        <taxon>Malacostraca</taxon>
        <taxon>Eumalacostraca</taxon>
        <taxon>Eucarida</taxon>
        <taxon>Decapoda</taxon>
        <taxon>Pleocyemata</taxon>
        <taxon>Brachyura</taxon>
        <taxon>Eubrachyura</taxon>
        <taxon>Portunoidea</taxon>
        <taxon>Portunidae</taxon>
        <taxon>Portuninae</taxon>
        <taxon>Portunus</taxon>
    </lineage>
</organism>
<protein>
    <submittedName>
        <fullName evidence="1">Uncharacterized protein</fullName>
    </submittedName>
</protein>
<dbReference type="AlphaFoldDB" id="A0A5B7I7W6"/>
<gene>
    <name evidence="1" type="ORF">E2C01_072708</name>
</gene>
<proteinExistence type="predicted"/>
<comment type="caution">
    <text evidence="1">The sequence shown here is derived from an EMBL/GenBank/DDBJ whole genome shotgun (WGS) entry which is preliminary data.</text>
</comment>
<dbReference type="Proteomes" id="UP000324222">
    <property type="component" value="Unassembled WGS sequence"/>
</dbReference>